<reference evidence="1" key="1">
    <citation type="submission" date="2019-08" db="EMBL/GenBank/DDBJ databases">
        <authorList>
            <person name="Kucharzyk K."/>
            <person name="Murdoch R.W."/>
            <person name="Higgins S."/>
            <person name="Loffler F."/>
        </authorList>
    </citation>
    <scope>NUCLEOTIDE SEQUENCE</scope>
</reference>
<gene>
    <name evidence="1" type="ORF">SDC9_156026</name>
</gene>
<accession>A0A645F3C3</accession>
<evidence type="ECO:0000313" key="1">
    <source>
        <dbReference type="EMBL" id="MPN08741.1"/>
    </source>
</evidence>
<dbReference type="EMBL" id="VSSQ01054831">
    <property type="protein sequence ID" value="MPN08741.1"/>
    <property type="molecule type" value="Genomic_DNA"/>
</dbReference>
<name>A0A645F3C3_9ZZZZ</name>
<proteinExistence type="predicted"/>
<comment type="caution">
    <text evidence="1">The sequence shown here is derived from an EMBL/GenBank/DDBJ whole genome shotgun (WGS) entry which is preliminary data.</text>
</comment>
<dbReference type="AlphaFoldDB" id="A0A645F3C3"/>
<protein>
    <submittedName>
        <fullName evidence="1">Uncharacterized protein</fullName>
    </submittedName>
</protein>
<organism evidence="1">
    <name type="scientific">bioreactor metagenome</name>
    <dbReference type="NCBI Taxonomy" id="1076179"/>
    <lineage>
        <taxon>unclassified sequences</taxon>
        <taxon>metagenomes</taxon>
        <taxon>ecological metagenomes</taxon>
    </lineage>
</organism>
<sequence length="73" mass="7710">MQSRRAVAYTKAEIVSGGQLELTAIRGGAIVAGAPTLHLLSPLCALMERGGNMFIQPLKKQVRKAAAQAKHPS</sequence>